<protein>
    <submittedName>
        <fullName evidence="4">Aromatic compound degradation protein PaaI</fullName>
    </submittedName>
    <submittedName>
        <fullName evidence="5">Uncharacterized domain 1-containing protein</fullName>
    </submittedName>
</protein>
<reference evidence="7" key="4">
    <citation type="submission" date="2017-02" db="EMBL/GenBank/DDBJ databases">
        <authorList>
            <person name="Varghese N."/>
            <person name="Submissions S."/>
        </authorList>
    </citation>
    <scope>NUCLEOTIDE SEQUENCE [LARGE SCALE GENOMIC DNA]</scope>
    <source>
        <strain evidence="7">VKM Ac-2052</strain>
    </source>
</reference>
<dbReference type="CDD" id="cd03443">
    <property type="entry name" value="PaaI_thioesterase"/>
    <property type="match status" value="1"/>
</dbReference>
<dbReference type="InterPro" id="IPR003736">
    <property type="entry name" value="PAAI_dom"/>
</dbReference>
<gene>
    <name evidence="5" type="ORF">SAMN06295879_0639</name>
    <name evidence="4" type="ORF">TZ00_16610</name>
</gene>
<dbReference type="EMBL" id="FUYG01000002">
    <property type="protein sequence ID" value="SKA84681.1"/>
    <property type="molecule type" value="Genomic_DNA"/>
</dbReference>
<organism evidence="5 7">
    <name type="scientific">Agreia bicolorata</name>
    <dbReference type="NCBI Taxonomy" id="110935"/>
    <lineage>
        <taxon>Bacteria</taxon>
        <taxon>Bacillati</taxon>
        <taxon>Actinomycetota</taxon>
        <taxon>Actinomycetes</taxon>
        <taxon>Micrococcales</taxon>
        <taxon>Microbacteriaceae</taxon>
        <taxon>Agreia</taxon>
    </lineage>
</organism>
<dbReference type="Pfam" id="PF03061">
    <property type="entry name" value="4HBT"/>
    <property type="match status" value="1"/>
</dbReference>
<accession>A0A1T4X745</accession>
<reference evidence="4 6" key="1">
    <citation type="journal article" date="2001" name="Int. J. Syst. Evol. Microbiol.">
        <title>Agreia bicolorata gen. nov., sp. nov., to accommodate actinobacteria isolated from narrow reed grass infected by the nematode Heteroanguina graminophila.</title>
        <authorList>
            <person name="Evtushenko L.I."/>
            <person name="Dorofeeva L.V."/>
            <person name="Dobrovolskaya T.G."/>
            <person name="Streshinskaya G.M."/>
            <person name="Subbotin S.A."/>
            <person name="Tiedje J.M."/>
        </authorList>
    </citation>
    <scope>NUCLEOTIDE SEQUENCE [LARGE SCALE GENOMIC DNA]</scope>
    <source>
        <strain evidence="4 6">VKM Ac-1804</strain>
    </source>
</reference>
<dbReference type="EMBL" id="JYFC01000008">
    <property type="protein sequence ID" value="KJC63278.1"/>
    <property type="molecule type" value="Genomic_DNA"/>
</dbReference>
<comment type="similarity">
    <text evidence="1">Belongs to the thioesterase PaaI family.</text>
</comment>
<evidence type="ECO:0000313" key="7">
    <source>
        <dbReference type="Proteomes" id="UP000189735"/>
    </source>
</evidence>
<reference evidence="5" key="3">
    <citation type="submission" date="2017-02" db="EMBL/GenBank/DDBJ databases">
        <authorList>
            <person name="Peterson S.W."/>
        </authorList>
    </citation>
    <scope>NUCLEOTIDE SEQUENCE [LARGE SCALE GENOMIC DNA]</scope>
    <source>
        <strain evidence="5">VKM Ac-2052</strain>
    </source>
</reference>
<dbReference type="Gene3D" id="3.10.129.10">
    <property type="entry name" value="Hotdog Thioesterase"/>
    <property type="match status" value="1"/>
</dbReference>
<evidence type="ECO:0000313" key="5">
    <source>
        <dbReference type="EMBL" id="SKA84681.1"/>
    </source>
</evidence>
<evidence type="ECO:0000313" key="6">
    <source>
        <dbReference type="Proteomes" id="UP000032503"/>
    </source>
</evidence>
<dbReference type="RefSeq" id="WP_044443388.1">
    <property type="nucleotide sequence ID" value="NZ_FUYG01000002.1"/>
</dbReference>
<name>A0A1T4X745_9MICO</name>
<evidence type="ECO:0000313" key="4">
    <source>
        <dbReference type="EMBL" id="KJC63278.1"/>
    </source>
</evidence>
<dbReference type="AlphaFoldDB" id="A0A1T4X745"/>
<proteinExistence type="inferred from homology"/>
<dbReference type="SUPFAM" id="SSF54637">
    <property type="entry name" value="Thioesterase/thiol ester dehydrase-isomerase"/>
    <property type="match status" value="1"/>
</dbReference>
<evidence type="ECO:0000256" key="1">
    <source>
        <dbReference type="ARBA" id="ARBA00008324"/>
    </source>
</evidence>
<dbReference type="PANTHER" id="PTHR21660:SF1">
    <property type="entry name" value="ACYL-COENZYME A THIOESTERASE 13"/>
    <property type="match status" value="1"/>
</dbReference>
<keyword evidence="2" id="KW-0378">Hydrolase</keyword>
<evidence type="ECO:0000256" key="2">
    <source>
        <dbReference type="ARBA" id="ARBA00022801"/>
    </source>
</evidence>
<feature type="domain" description="Thioesterase" evidence="3">
    <location>
        <begin position="78"/>
        <end position="156"/>
    </location>
</feature>
<dbReference type="InterPro" id="IPR039298">
    <property type="entry name" value="ACOT13"/>
</dbReference>
<evidence type="ECO:0000259" key="3">
    <source>
        <dbReference type="Pfam" id="PF03061"/>
    </source>
</evidence>
<dbReference type="Proteomes" id="UP000032503">
    <property type="component" value="Unassembled WGS sequence"/>
</dbReference>
<keyword evidence="6" id="KW-1185">Reference proteome</keyword>
<dbReference type="Proteomes" id="UP000189735">
    <property type="component" value="Unassembled WGS sequence"/>
</dbReference>
<dbReference type="InterPro" id="IPR029069">
    <property type="entry name" value="HotDog_dom_sf"/>
</dbReference>
<reference evidence="4" key="2">
    <citation type="submission" date="2015-02" db="EMBL/GenBank/DDBJ databases">
        <authorList>
            <person name="Vasilyev I.Y."/>
            <person name="Siniagina M.N."/>
            <person name="Malanin S.Y."/>
            <person name="Boulygina E.A."/>
            <person name="Grygoryeva T.V."/>
            <person name="Yarullina D.R."/>
            <person name="Ilinskaya O.N."/>
        </authorList>
    </citation>
    <scope>NUCLEOTIDE SEQUENCE</scope>
    <source>
        <strain evidence="4">VKM Ac-1804</strain>
    </source>
</reference>
<dbReference type="GO" id="GO:0047617">
    <property type="term" value="F:fatty acyl-CoA hydrolase activity"/>
    <property type="evidence" value="ECO:0007669"/>
    <property type="project" value="InterPro"/>
</dbReference>
<dbReference type="InterPro" id="IPR006683">
    <property type="entry name" value="Thioestr_dom"/>
</dbReference>
<sequence length="167" mass="17434">MTTEPDPLRRRVVEWEDPLIGAAQAKTLGGLEYLNAMIAGRIPPPPIAVLMNLELVSASHGTAVFTCTPDESVYNPIGAVHGGFMCTALDSALGCAVHSTLRAGQGYTSLEIKVNYLRALNTVSGTLTVTGTVTKPGSRIAFAEGVVTDSEGRTVATASSTLLVFEA</sequence>
<dbReference type="NCBIfam" id="TIGR00369">
    <property type="entry name" value="unchar_dom_1"/>
    <property type="match status" value="1"/>
</dbReference>
<dbReference type="PANTHER" id="PTHR21660">
    <property type="entry name" value="THIOESTERASE SUPERFAMILY MEMBER-RELATED"/>
    <property type="match status" value="1"/>
</dbReference>